<accession>A0A183B6I0</accession>
<reference evidence="3" key="1">
    <citation type="submission" date="2016-06" db="UniProtKB">
        <authorList>
            <consortium name="WormBaseParasite"/>
        </authorList>
    </citation>
    <scope>IDENTIFICATION</scope>
</reference>
<organism evidence="3">
    <name type="scientific">Echinostoma caproni</name>
    <dbReference type="NCBI Taxonomy" id="27848"/>
    <lineage>
        <taxon>Eukaryota</taxon>
        <taxon>Metazoa</taxon>
        <taxon>Spiralia</taxon>
        <taxon>Lophotrochozoa</taxon>
        <taxon>Platyhelminthes</taxon>
        <taxon>Trematoda</taxon>
        <taxon>Digenea</taxon>
        <taxon>Plagiorchiida</taxon>
        <taxon>Echinostomata</taxon>
        <taxon>Echinostomatoidea</taxon>
        <taxon>Echinostomatidae</taxon>
        <taxon>Echinostoma</taxon>
    </lineage>
</organism>
<evidence type="ECO:0000313" key="2">
    <source>
        <dbReference type="Proteomes" id="UP000272942"/>
    </source>
</evidence>
<protein>
    <submittedName>
        <fullName evidence="1 3">Uncharacterized protein</fullName>
    </submittedName>
</protein>
<dbReference type="Proteomes" id="UP000272942">
    <property type="component" value="Unassembled WGS sequence"/>
</dbReference>
<dbReference type="EMBL" id="UZAN01058626">
    <property type="protein sequence ID" value="VDP92087.1"/>
    <property type="molecule type" value="Genomic_DNA"/>
</dbReference>
<gene>
    <name evidence="1" type="ORF">ECPE_LOCUS14815</name>
</gene>
<proteinExistence type="predicted"/>
<name>A0A183B6I0_9TREM</name>
<keyword evidence="2" id="KW-1185">Reference proteome</keyword>
<evidence type="ECO:0000313" key="1">
    <source>
        <dbReference type="EMBL" id="VDP92087.1"/>
    </source>
</evidence>
<sequence length="108" mass="12561">MPFPKVLGTHLKKPPFHLSSSSYQSRKIPNACCLLDPSEITQHLTSKFKESEVTGFLKPKFPSDLAAFNVRTLYRMPHMTTRKSLKRQLIKSLGNDREKWWVEKCRDV</sequence>
<reference evidence="1 2" key="2">
    <citation type="submission" date="2018-11" db="EMBL/GenBank/DDBJ databases">
        <authorList>
            <consortium name="Pathogen Informatics"/>
        </authorList>
    </citation>
    <scope>NUCLEOTIDE SEQUENCE [LARGE SCALE GENOMIC DNA]</scope>
    <source>
        <strain evidence="1 2">Egypt</strain>
    </source>
</reference>
<dbReference type="WBParaSite" id="ECPE_0001485501-mRNA-1">
    <property type="protein sequence ID" value="ECPE_0001485501-mRNA-1"/>
    <property type="gene ID" value="ECPE_0001485501"/>
</dbReference>
<evidence type="ECO:0000313" key="3">
    <source>
        <dbReference type="WBParaSite" id="ECPE_0001485501-mRNA-1"/>
    </source>
</evidence>
<dbReference type="AlphaFoldDB" id="A0A183B6I0"/>